<feature type="region of interest" description="Disordered" evidence="1">
    <location>
        <begin position="234"/>
        <end position="257"/>
    </location>
</feature>
<reference evidence="2 3" key="1">
    <citation type="journal article" date="2023" name="Nucleic Acids Res.">
        <title>The hologenome of Daphnia magna reveals possible DNA methylation and microbiome-mediated evolution of the host genome.</title>
        <authorList>
            <person name="Chaturvedi A."/>
            <person name="Li X."/>
            <person name="Dhandapani V."/>
            <person name="Marshall H."/>
            <person name="Kissane S."/>
            <person name="Cuenca-Cambronero M."/>
            <person name="Asole G."/>
            <person name="Calvet F."/>
            <person name="Ruiz-Romero M."/>
            <person name="Marangio P."/>
            <person name="Guigo R."/>
            <person name="Rago D."/>
            <person name="Mirbahai L."/>
            <person name="Eastwood N."/>
            <person name="Colbourne J.K."/>
            <person name="Zhou J."/>
            <person name="Mallon E."/>
            <person name="Orsini L."/>
        </authorList>
    </citation>
    <scope>NUCLEOTIDE SEQUENCE [LARGE SCALE GENOMIC DNA]</scope>
    <source>
        <strain evidence="2">LRV0_1</strain>
    </source>
</reference>
<gene>
    <name evidence="2" type="ORF">OUZ56_011529</name>
</gene>
<accession>A0ABQ9Z0E6</accession>
<proteinExistence type="predicted"/>
<evidence type="ECO:0000313" key="2">
    <source>
        <dbReference type="EMBL" id="KAK4006376.1"/>
    </source>
</evidence>
<keyword evidence="3" id="KW-1185">Reference proteome</keyword>
<evidence type="ECO:0000256" key="1">
    <source>
        <dbReference type="SAM" id="MobiDB-lite"/>
    </source>
</evidence>
<feature type="compositionally biased region" description="Low complexity" evidence="1">
    <location>
        <begin position="238"/>
        <end position="250"/>
    </location>
</feature>
<dbReference type="Proteomes" id="UP001234178">
    <property type="component" value="Unassembled WGS sequence"/>
</dbReference>
<evidence type="ECO:0000313" key="3">
    <source>
        <dbReference type="Proteomes" id="UP001234178"/>
    </source>
</evidence>
<protein>
    <submittedName>
        <fullName evidence="2">Uncharacterized protein</fullName>
    </submittedName>
</protein>
<organism evidence="2 3">
    <name type="scientific">Daphnia magna</name>
    <dbReference type="NCBI Taxonomy" id="35525"/>
    <lineage>
        <taxon>Eukaryota</taxon>
        <taxon>Metazoa</taxon>
        <taxon>Ecdysozoa</taxon>
        <taxon>Arthropoda</taxon>
        <taxon>Crustacea</taxon>
        <taxon>Branchiopoda</taxon>
        <taxon>Diplostraca</taxon>
        <taxon>Cladocera</taxon>
        <taxon>Anomopoda</taxon>
        <taxon>Daphniidae</taxon>
        <taxon>Daphnia</taxon>
    </lineage>
</organism>
<sequence>MVNVYDPMFATYKSSSVAQWRCGNLEFFSTVEALCAILYKPLTQEVKVESMSDFKSVLVQVVYFGDRTCDYEVTFQSSSRGEPDLMMLEQMMCSKSKEIKDFVGKGGACEFLKESEIFPGRWTQFGDYSPVKHKQEKYQRKLRESEMQLQQNGCEKIFLLITSSFFNNEQHSDEGFSPLLTSTSIDTKNKLTSKSTDRLKHCLSPSMFSDNSTDDEALSVEAMTFGSQYCQKRKKVKSNQNSNQQPSTSSLDYNSEQSEELDYKSTLSNRIRNKVQSVSKSKQTSSLHLRPFERLDFGKWKLPNNFGVVVNKILQKRGNLSEANLSLVCQRVVDSIEEFSLCPCGNSLRLVVHQMFTTYPSTLINPKDPVASSQAIVGKLQRILSRRRQAAGQTLNTNGGRPFLENKISYLDPGIHSESAGNADDNLDMASYKINYEKLIKLYKDSGSTGALKSLCKLTFKGRRYEITKGYITSPEDILKTRCPLLNQQHYRYAELDLILGSGTCKNFKKKWEDIVPVVIAVARKFHKNTAVKKILNRYQSSIENKCFENESCAVLELLPVIISANKRSCTAGDYFFDVHEDSSNIASAIKKHKRETPFILKIGDTSYTVIVDSTIPFIESACSTEALLQLISVYYVFDIQWCKKVLPTLRFIRTIVMRLEDDVPTQCVSLDLFIVQF</sequence>
<name>A0ABQ9Z0E6_9CRUS</name>
<dbReference type="EMBL" id="JAOYFB010000002">
    <property type="protein sequence ID" value="KAK4006376.1"/>
    <property type="molecule type" value="Genomic_DNA"/>
</dbReference>
<comment type="caution">
    <text evidence="2">The sequence shown here is derived from an EMBL/GenBank/DDBJ whole genome shotgun (WGS) entry which is preliminary data.</text>
</comment>